<evidence type="ECO:0000313" key="2">
    <source>
        <dbReference type="EMBL" id="KKQ55993.1"/>
    </source>
</evidence>
<dbReference type="Proteomes" id="UP000034096">
    <property type="component" value="Unassembled WGS sequence"/>
</dbReference>
<feature type="compositionally biased region" description="Basic and acidic residues" evidence="1">
    <location>
        <begin position="1"/>
        <end position="12"/>
    </location>
</feature>
<organism evidence="2 3">
    <name type="scientific">Candidatus Woesebacteria bacterium GW2011_GWC1_38_13</name>
    <dbReference type="NCBI Taxonomy" id="1618583"/>
    <lineage>
        <taxon>Bacteria</taxon>
        <taxon>Candidatus Woeseibacteriota</taxon>
    </lineage>
</organism>
<reference evidence="2 3" key="1">
    <citation type="journal article" date="2015" name="Nature">
        <title>rRNA introns, odd ribosomes, and small enigmatic genomes across a large radiation of phyla.</title>
        <authorList>
            <person name="Brown C.T."/>
            <person name="Hug L.A."/>
            <person name="Thomas B.C."/>
            <person name="Sharon I."/>
            <person name="Castelle C.J."/>
            <person name="Singh A."/>
            <person name="Wilkins M.J."/>
            <person name="Williams K.H."/>
            <person name="Banfield J.F."/>
        </authorList>
    </citation>
    <scope>NUCLEOTIDE SEQUENCE [LARGE SCALE GENOMIC DNA]</scope>
</reference>
<comment type="caution">
    <text evidence="2">The sequence shown here is derived from an EMBL/GenBank/DDBJ whole genome shotgun (WGS) entry which is preliminary data.</text>
</comment>
<proteinExistence type="predicted"/>
<dbReference type="STRING" id="1618583.US75_C0011G0010"/>
<protein>
    <submittedName>
        <fullName evidence="2">Uncharacterized protein</fullName>
    </submittedName>
</protein>
<accession>A0A0G0IKX6</accession>
<dbReference type="EMBL" id="LBUE01000011">
    <property type="protein sequence ID" value="KKQ55993.1"/>
    <property type="molecule type" value="Genomic_DNA"/>
</dbReference>
<dbReference type="AlphaFoldDB" id="A0A0G0IKX6"/>
<feature type="region of interest" description="Disordered" evidence="1">
    <location>
        <begin position="1"/>
        <end position="22"/>
    </location>
</feature>
<gene>
    <name evidence="2" type="ORF">US75_C0011G0010</name>
</gene>
<sequence>MCSKNELERELNKLPPSPYKPTADLREVHRLFHMTSVIDEGVPHSVKIETKEDARGFAESVKPTNLSQALQLTDNLCREVFENGVPEGSGLVLKLGLKIYTDHYPPERVDHSY</sequence>
<evidence type="ECO:0000256" key="1">
    <source>
        <dbReference type="SAM" id="MobiDB-lite"/>
    </source>
</evidence>
<evidence type="ECO:0000313" key="3">
    <source>
        <dbReference type="Proteomes" id="UP000034096"/>
    </source>
</evidence>
<name>A0A0G0IKX6_9BACT</name>